<proteinExistence type="inferred from homology"/>
<dbReference type="ESTHER" id="ostlu-a4s8n8">
    <property type="family name" value="Duf_726"/>
</dbReference>
<evidence type="ECO:0000256" key="3">
    <source>
        <dbReference type="ARBA" id="ARBA00022692"/>
    </source>
</evidence>
<dbReference type="GeneID" id="5005768"/>
<dbReference type="Gramene" id="ABP00090">
    <property type="protein sequence ID" value="ABP00090"/>
    <property type="gene ID" value="OSTLU_25626"/>
</dbReference>
<dbReference type="PANTHER" id="PTHR17920">
    <property type="entry name" value="TRANSMEMBRANE AND COILED-COIL DOMAIN-CONTAINING PROTEIN 4 TMCO4"/>
    <property type="match status" value="1"/>
</dbReference>
<dbReference type="SUPFAM" id="SSF53474">
    <property type="entry name" value="alpha/beta-Hydrolases"/>
    <property type="match status" value="1"/>
</dbReference>
<organism evidence="8 9">
    <name type="scientific">Ostreococcus lucimarinus (strain CCE9901)</name>
    <dbReference type="NCBI Taxonomy" id="436017"/>
    <lineage>
        <taxon>Eukaryota</taxon>
        <taxon>Viridiplantae</taxon>
        <taxon>Chlorophyta</taxon>
        <taxon>Mamiellophyceae</taxon>
        <taxon>Mamiellales</taxon>
        <taxon>Bathycoccaceae</taxon>
        <taxon>Ostreococcus</taxon>
    </lineage>
</organism>
<accession>A4S8N8</accession>
<comment type="similarity">
    <text evidence="2">Belongs to the TMCO4 family.</text>
</comment>
<keyword evidence="5 7" id="KW-0472">Membrane</keyword>
<dbReference type="eggNOG" id="KOG2385">
    <property type="taxonomic scope" value="Eukaryota"/>
</dbReference>
<feature type="transmembrane region" description="Helical" evidence="7">
    <location>
        <begin position="181"/>
        <end position="206"/>
    </location>
</feature>
<evidence type="ECO:0000313" key="8">
    <source>
        <dbReference type="EMBL" id="ABP00090.1"/>
    </source>
</evidence>
<evidence type="ECO:0000256" key="5">
    <source>
        <dbReference type="ARBA" id="ARBA00023136"/>
    </source>
</evidence>
<evidence type="ECO:0000256" key="1">
    <source>
        <dbReference type="ARBA" id="ARBA00004141"/>
    </source>
</evidence>
<feature type="transmembrane region" description="Helical" evidence="7">
    <location>
        <begin position="146"/>
        <end position="169"/>
    </location>
</feature>
<dbReference type="GO" id="GO:0016020">
    <property type="term" value="C:membrane"/>
    <property type="evidence" value="ECO:0007669"/>
    <property type="project" value="UniProtKB-SubCell"/>
</dbReference>
<dbReference type="InterPro" id="IPR007941">
    <property type="entry name" value="DUF726"/>
</dbReference>
<evidence type="ECO:0008006" key="10">
    <source>
        <dbReference type="Google" id="ProtNLM"/>
    </source>
</evidence>
<dbReference type="PANTHER" id="PTHR17920:SF3">
    <property type="entry name" value="TRANSMEMBRANE AND COILED-COIL DOMAIN-CONTAINING PROTEIN 4"/>
    <property type="match status" value="1"/>
</dbReference>
<dbReference type="Pfam" id="PF05277">
    <property type="entry name" value="DUF726"/>
    <property type="match status" value="2"/>
</dbReference>
<dbReference type="InterPro" id="IPR029058">
    <property type="entry name" value="AB_hydrolase_fold"/>
</dbReference>
<evidence type="ECO:0000256" key="4">
    <source>
        <dbReference type="ARBA" id="ARBA00022989"/>
    </source>
</evidence>
<protein>
    <recommendedName>
        <fullName evidence="10">DUF726-domain-containing protein</fullName>
    </recommendedName>
</protein>
<evidence type="ECO:0000313" key="9">
    <source>
        <dbReference type="Proteomes" id="UP000001568"/>
    </source>
</evidence>
<keyword evidence="9" id="KW-1185">Reference proteome</keyword>
<dbReference type="HOGENOM" id="CLU_035657_0_0_1"/>
<dbReference type="KEGG" id="olu:OSTLU_25626"/>
<dbReference type="OrthoDB" id="277931at2759"/>
<dbReference type="EMBL" id="CP000595">
    <property type="protein sequence ID" value="ABP00090.1"/>
    <property type="molecule type" value="Genomic_DNA"/>
</dbReference>
<name>A4S8N8_OSTLU</name>
<reference evidence="8 9" key="1">
    <citation type="journal article" date="2007" name="Proc. Natl. Acad. Sci. U.S.A.">
        <title>The tiny eukaryote Ostreococcus provides genomic insights into the paradox of plankton speciation.</title>
        <authorList>
            <person name="Palenik B."/>
            <person name="Grimwood J."/>
            <person name="Aerts A."/>
            <person name="Rouze P."/>
            <person name="Salamov A."/>
            <person name="Putnam N."/>
            <person name="Dupont C."/>
            <person name="Jorgensen R."/>
            <person name="Derelle E."/>
            <person name="Rombauts S."/>
            <person name="Zhou K."/>
            <person name="Otillar R."/>
            <person name="Merchant S.S."/>
            <person name="Podell S."/>
            <person name="Gaasterland T."/>
            <person name="Napoli C."/>
            <person name="Gendler K."/>
            <person name="Manuell A."/>
            <person name="Tai V."/>
            <person name="Vallon O."/>
            <person name="Piganeau G."/>
            <person name="Jancek S."/>
            <person name="Heijde M."/>
            <person name="Jabbari K."/>
            <person name="Bowler C."/>
            <person name="Lohr M."/>
            <person name="Robbens S."/>
            <person name="Werner G."/>
            <person name="Dubchak I."/>
            <person name="Pazour G.J."/>
            <person name="Ren Q."/>
            <person name="Paulsen I."/>
            <person name="Delwiche C."/>
            <person name="Schmutz J."/>
            <person name="Rokhsar D."/>
            <person name="Van de Peer Y."/>
            <person name="Moreau H."/>
            <person name="Grigoriev I.V."/>
        </authorList>
    </citation>
    <scope>NUCLEOTIDE SEQUENCE [LARGE SCALE GENOMIC DNA]</scope>
    <source>
        <strain evidence="8 9">CCE9901</strain>
    </source>
</reference>
<keyword evidence="3 7" id="KW-0812">Transmembrane</keyword>
<dbReference type="OMA" id="QFQFIPL"/>
<comment type="subcellular location">
    <subcellularLocation>
        <location evidence="1">Membrane</location>
        <topology evidence="1">Multi-pass membrane protein</topology>
    </subcellularLocation>
</comment>
<dbReference type="RefSeq" id="XP_001421796.1">
    <property type="nucleotide sequence ID" value="XM_001421759.1"/>
</dbReference>
<keyword evidence="4 7" id="KW-1133">Transmembrane helix</keyword>
<dbReference type="Proteomes" id="UP000001568">
    <property type="component" value="Chromosome 15"/>
</dbReference>
<dbReference type="AlphaFoldDB" id="A4S8N8"/>
<evidence type="ECO:0000256" key="6">
    <source>
        <dbReference type="SAM" id="MobiDB-lite"/>
    </source>
</evidence>
<sequence>MPTTIDWSVVDFDADVGRAHWTRERRRETGARVRRALEAAAETRRAGRMATYDESGDEEESMERMSVEFAAEALIASGTYDADARAGLRTRATRAGESWRTFAEAEDGAAERMRRAAALDDGSESESEERAEGEWSWTRAVKIGGAAAIGGAALFVTGGVAAPAVLASLSGLGVIGAATTGVLATLGGVGAVFGATGAGLTGYAMLRRTSTEMEQFQFIPLRGVGRRFALHVFVPGFLRDERDLLRAWGAEKNQYVVVIDDPGELGMTLERDDDGYLIVQTTDALKQTVKGAASLAGVISGSILVSYRSIDPQELARSRSSKILSKKGKTPKIEELEAMPRPLELRLQLTKDEALDKKMDSLVEKMREVVLEKTIDEKDAEAPAAKPEWGNHTGEQYVLNWEPSTLTELGTAMQFVGGKYAITVAAPKVLARTALASITTAVSWPVTLLSCACYLDNPWTIARAKAEIAGEEIANALLTQQHGRRPVTFVTYSSGAFVVQSALMKLHAAGEKGKKIVERVVFISAPMSTSNKVWEPMREVVSGRLVNVYVPDDWMLLFFYRLKSVDTTLGLAGLQRVDRDDVENFEMSFKHANIPDEMSRILNEINLDE</sequence>
<gene>
    <name evidence="8" type="ORF">OSTLU_25626</name>
</gene>
<evidence type="ECO:0000256" key="7">
    <source>
        <dbReference type="SAM" id="Phobius"/>
    </source>
</evidence>
<evidence type="ECO:0000256" key="2">
    <source>
        <dbReference type="ARBA" id="ARBA00009824"/>
    </source>
</evidence>
<feature type="region of interest" description="Disordered" evidence="6">
    <location>
        <begin position="38"/>
        <end position="60"/>
    </location>
</feature>